<dbReference type="EMBL" id="CP032382">
    <property type="protein sequence ID" value="AYB29847.1"/>
    <property type="molecule type" value="Genomic_DNA"/>
</dbReference>
<dbReference type="KEGG" id="chk:D4L85_04305"/>
<organism evidence="1 2">
    <name type="scientific">Chryseolinea soli</name>
    <dbReference type="NCBI Taxonomy" id="2321403"/>
    <lineage>
        <taxon>Bacteria</taxon>
        <taxon>Pseudomonadati</taxon>
        <taxon>Bacteroidota</taxon>
        <taxon>Cytophagia</taxon>
        <taxon>Cytophagales</taxon>
        <taxon>Fulvivirgaceae</taxon>
        <taxon>Chryseolinea</taxon>
    </lineage>
</organism>
<name>A0A385SHS9_9BACT</name>
<sequence>MSKISNYTELLAERHRLEALLREHKATIATEVGVIKEKLHPVFALVSFLGIFQRKPNQSLLQFGADVGVELLLRQKLLAKSNWVTRFVLPFLAKGATAKVLEKISARPKSKQLIQETAG</sequence>
<evidence type="ECO:0000313" key="2">
    <source>
        <dbReference type="Proteomes" id="UP000266183"/>
    </source>
</evidence>
<protein>
    <submittedName>
        <fullName evidence="1">Uncharacterized protein</fullName>
    </submittedName>
</protein>
<dbReference type="Proteomes" id="UP000266183">
    <property type="component" value="Chromosome"/>
</dbReference>
<gene>
    <name evidence="1" type="ORF">D4L85_04305</name>
</gene>
<accession>A0A385SHS9</accession>
<reference evidence="2" key="1">
    <citation type="submission" date="2018-09" db="EMBL/GenBank/DDBJ databases">
        <title>Chryseolinea sp. KIS68-18 isolated from soil.</title>
        <authorList>
            <person name="Weon H.-Y."/>
            <person name="Kwon S.-W."/>
            <person name="Lee S.A."/>
        </authorList>
    </citation>
    <scope>NUCLEOTIDE SEQUENCE [LARGE SCALE GENOMIC DNA]</scope>
    <source>
        <strain evidence="2">KIS68-18</strain>
    </source>
</reference>
<evidence type="ECO:0000313" key="1">
    <source>
        <dbReference type="EMBL" id="AYB29847.1"/>
    </source>
</evidence>
<dbReference type="RefSeq" id="WP_119753156.1">
    <property type="nucleotide sequence ID" value="NZ_CP032382.1"/>
</dbReference>
<proteinExistence type="predicted"/>
<keyword evidence="2" id="KW-1185">Reference proteome</keyword>
<dbReference type="AlphaFoldDB" id="A0A385SHS9"/>
<dbReference type="OrthoDB" id="674482at2"/>